<dbReference type="SMART" id="SM00968">
    <property type="entry name" value="SMC_hinge"/>
    <property type="match status" value="1"/>
</dbReference>
<keyword evidence="6" id="KW-1185">Reference proteome</keyword>
<dbReference type="KEGG" id="mng:MNEG_6000"/>
<keyword evidence="1 2" id="KW-0175">Coiled coil</keyword>
<gene>
    <name evidence="5" type="ORF">MNEG_6000</name>
</gene>
<evidence type="ECO:0000313" key="5">
    <source>
        <dbReference type="EMBL" id="KIZ01960.1"/>
    </source>
</evidence>
<dbReference type="Gene3D" id="3.40.50.300">
    <property type="entry name" value="P-loop containing nucleotide triphosphate hydrolases"/>
    <property type="match status" value="1"/>
</dbReference>
<dbReference type="GO" id="GO:0051276">
    <property type="term" value="P:chromosome organization"/>
    <property type="evidence" value="ECO:0007669"/>
    <property type="project" value="InterPro"/>
</dbReference>
<name>A0A0D2MFQ4_9CHLO</name>
<dbReference type="InterPro" id="IPR010935">
    <property type="entry name" value="SMC_hinge"/>
</dbReference>
<dbReference type="RefSeq" id="XP_013900979.1">
    <property type="nucleotide sequence ID" value="XM_014045525.1"/>
</dbReference>
<feature type="compositionally biased region" description="Basic residues" evidence="3">
    <location>
        <begin position="637"/>
        <end position="649"/>
    </location>
</feature>
<dbReference type="EMBL" id="KK101157">
    <property type="protein sequence ID" value="KIZ01960.1"/>
    <property type="molecule type" value="Genomic_DNA"/>
</dbReference>
<feature type="domain" description="SMC hinge" evidence="4">
    <location>
        <begin position="490"/>
        <end position="604"/>
    </location>
</feature>
<dbReference type="STRING" id="145388.A0A0D2MFQ4"/>
<evidence type="ECO:0000256" key="2">
    <source>
        <dbReference type="SAM" id="Coils"/>
    </source>
</evidence>
<feature type="coiled-coil region" evidence="2">
    <location>
        <begin position="834"/>
        <end position="861"/>
    </location>
</feature>
<dbReference type="InterPro" id="IPR036277">
    <property type="entry name" value="SMC_hinge_sf"/>
</dbReference>
<protein>
    <submittedName>
        <fullName evidence="5">Structural maintenance of chromosomes protein 3</fullName>
    </submittedName>
</protein>
<dbReference type="Gene3D" id="1.20.1060.20">
    <property type="match status" value="1"/>
</dbReference>
<organism evidence="5 6">
    <name type="scientific">Monoraphidium neglectum</name>
    <dbReference type="NCBI Taxonomy" id="145388"/>
    <lineage>
        <taxon>Eukaryota</taxon>
        <taxon>Viridiplantae</taxon>
        <taxon>Chlorophyta</taxon>
        <taxon>core chlorophytes</taxon>
        <taxon>Chlorophyceae</taxon>
        <taxon>CS clade</taxon>
        <taxon>Sphaeropleales</taxon>
        <taxon>Selenastraceae</taxon>
        <taxon>Monoraphidium</taxon>
    </lineage>
</organism>
<dbReference type="PANTHER" id="PTHR43977">
    <property type="entry name" value="STRUCTURAL MAINTENANCE OF CHROMOSOMES PROTEIN 3"/>
    <property type="match status" value="1"/>
</dbReference>
<sequence length="995" mass="108510">MRQEERQALLHEGAGHAVLSAFVELVFDNSDGRFPVRERPRCCVVLTPTSTLPTRVPKIDKDEVRLRRTIGAKKDEYTLDRKHVTKQEVMNLLESAGFSRANPYYIVQQGKIMSMANMKDGERLELLKEIGGTKVYEERRRESLKIMQETENRRAQIEEVVEFIESKLQELDAEKAELAAFQALDRQRRSIEYALFDKELAEARSKAAKVEAERAKLGEEAAAAQKEAAAAKERLVAVEAASTEAQEAKASAEKARRALAKERDAALKQRAKLELDEKEAAGKLAADTESSTAAKAELARLYKQIADAERQCVAAATALEEKRKREKEVHDELSSSQGRLQALMSKQGRSSQFASQGERDAFLKGEAKKLQDAAAKQESARAALQQQVEELNAVLMAGAQAAGDKEQVARDAAGALEAVSRQLAELKKARDEAANQRKEAWRAADELKDQFRAAESEHARAREAAQRVIPRDISMGIMAMEAARRAHNIKGVYGSLADLLEVPAQLSTAVEVVCGNQAFQVVVDTTDTGMRLVQELNRQRSGRVTFMPLDALRVQEVAYPTEWGDAAVPMHRVLKYDERFKTAVMQVFGKTLVCQTREIAEKVASGGVLDAITLDGDLVRRKGTVSGGFSDPMRNKIGSHQKARTHLARGPKPARGWGRHGSWLSMPRFGVRASPTAPAVKALEQRLAELTAQKKAHEAAAAEHDHRADQLSAEVAQLEGRHKHMQQALEQARRDVKAAQAGDAGQRKALKRAEDQLAEVEVGGRGGCCCFCGRGGGGAGRPCRRGSWALASAGESLADVARKLAVAREEMQTDMLEQLSPTERKQLGELQPRVAALKESLEAAKAEHQQAAAKLEGLQTRLETNLLRRRDELATAAEEGTPAEAASLDGLRAELARAAEAVEGVEEQLAEAEARAAAAAEKAKAADREREALAEAVKRGGGGGGAEGGEGARLEALAEKAAAARQRADDLSRRIKELGTLPSDAFEKYRGKNTK</sequence>
<dbReference type="GO" id="GO:0005694">
    <property type="term" value="C:chromosome"/>
    <property type="evidence" value="ECO:0007669"/>
    <property type="project" value="InterPro"/>
</dbReference>
<dbReference type="OrthoDB" id="431497at2759"/>
<evidence type="ECO:0000313" key="6">
    <source>
        <dbReference type="Proteomes" id="UP000054498"/>
    </source>
</evidence>
<dbReference type="Proteomes" id="UP000054498">
    <property type="component" value="Unassembled WGS sequence"/>
</dbReference>
<dbReference type="GO" id="GO:0005524">
    <property type="term" value="F:ATP binding"/>
    <property type="evidence" value="ECO:0007669"/>
    <property type="project" value="InterPro"/>
</dbReference>
<dbReference type="Gene3D" id="3.30.70.1620">
    <property type="match status" value="1"/>
</dbReference>
<reference evidence="5 6" key="1">
    <citation type="journal article" date="2013" name="BMC Genomics">
        <title>Reconstruction of the lipid metabolism for the microalga Monoraphidium neglectum from its genome sequence reveals characteristics suitable for biofuel production.</title>
        <authorList>
            <person name="Bogen C."/>
            <person name="Al-Dilaimi A."/>
            <person name="Albersmeier A."/>
            <person name="Wichmann J."/>
            <person name="Grundmann M."/>
            <person name="Rupp O."/>
            <person name="Lauersen K.J."/>
            <person name="Blifernez-Klassen O."/>
            <person name="Kalinowski J."/>
            <person name="Goesmann A."/>
            <person name="Mussgnug J.H."/>
            <person name="Kruse O."/>
        </authorList>
    </citation>
    <scope>NUCLEOTIDE SEQUENCE [LARGE SCALE GENOMIC DNA]</scope>
    <source>
        <strain evidence="5 6">SAG 48.87</strain>
    </source>
</reference>
<feature type="non-terminal residue" evidence="5">
    <location>
        <position position="995"/>
    </location>
</feature>
<feature type="coiled-coil region" evidence="2">
    <location>
        <begin position="147"/>
        <end position="325"/>
    </location>
</feature>
<dbReference type="SUPFAM" id="SSF52540">
    <property type="entry name" value="P-loop containing nucleoside triphosphate hydrolases"/>
    <property type="match status" value="1"/>
</dbReference>
<dbReference type="Pfam" id="PF06470">
    <property type="entry name" value="SMC_hinge"/>
    <property type="match status" value="1"/>
</dbReference>
<dbReference type="AlphaFoldDB" id="A0A0D2MFQ4"/>
<proteinExistence type="predicted"/>
<feature type="coiled-coil region" evidence="2">
    <location>
        <begin position="680"/>
        <end position="742"/>
    </location>
</feature>
<dbReference type="InterPro" id="IPR027417">
    <property type="entry name" value="P-loop_NTPase"/>
</dbReference>
<feature type="region of interest" description="Disordered" evidence="3">
    <location>
        <begin position="625"/>
        <end position="660"/>
    </location>
</feature>
<dbReference type="GeneID" id="25738876"/>
<evidence type="ECO:0000256" key="3">
    <source>
        <dbReference type="SAM" id="MobiDB-lite"/>
    </source>
</evidence>
<evidence type="ECO:0000256" key="1">
    <source>
        <dbReference type="ARBA" id="ARBA00023054"/>
    </source>
</evidence>
<evidence type="ECO:0000259" key="4">
    <source>
        <dbReference type="SMART" id="SM00968"/>
    </source>
</evidence>
<accession>A0A0D2MFQ4</accession>
<feature type="coiled-coil region" evidence="2">
    <location>
        <begin position="367"/>
        <end position="464"/>
    </location>
</feature>
<dbReference type="SUPFAM" id="SSF75553">
    <property type="entry name" value="Smc hinge domain"/>
    <property type="match status" value="1"/>
</dbReference>
<feature type="coiled-coil region" evidence="2">
    <location>
        <begin position="888"/>
        <end position="981"/>
    </location>
</feature>